<accession>A0A067CYJ6</accession>
<name>A0A067CYJ6_SAPPC</name>
<dbReference type="KEGG" id="spar:SPRG_01465"/>
<proteinExistence type="predicted"/>
<dbReference type="AlphaFoldDB" id="A0A067CYJ6"/>
<organism evidence="1 2">
    <name type="scientific">Saprolegnia parasitica (strain CBS 223.65)</name>
    <dbReference type="NCBI Taxonomy" id="695850"/>
    <lineage>
        <taxon>Eukaryota</taxon>
        <taxon>Sar</taxon>
        <taxon>Stramenopiles</taxon>
        <taxon>Oomycota</taxon>
        <taxon>Saprolegniomycetes</taxon>
        <taxon>Saprolegniales</taxon>
        <taxon>Saprolegniaceae</taxon>
        <taxon>Saprolegnia</taxon>
    </lineage>
</organism>
<gene>
    <name evidence="1" type="ORF">SPRG_01465</name>
</gene>
<dbReference type="Proteomes" id="UP000030745">
    <property type="component" value="Unassembled WGS sequence"/>
</dbReference>
<dbReference type="EMBL" id="KK583191">
    <property type="protein sequence ID" value="KDO34330.1"/>
    <property type="molecule type" value="Genomic_DNA"/>
</dbReference>
<evidence type="ECO:0000313" key="2">
    <source>
        <dbReference type="Proteomes" id="UP000030745"/>
    </source>
</evidence>
<sequence>MLSRAAGHAPQLVHVASIGTAPLTRQAMPSIVRVIGQDAANAMPHFEANIAHEVAQGHLEWQLDPVARPVLHITIADLLYLDDANLLAGAPPTIEHLEIDLYKVVFAVQEAMQPTVRAVQPVAVMAAEPGTLPGMLATYWDQPMNEDEDEDEDEDY</sequence>
<dbReference type="GeneID" id="24124053"/>
<dbReference type="OrthoDB" id="84229at2759"/>
<keyword evidence="2" id="KW-1185">Reference proteome</keyword>
<protein>
    <submittedName>
        <fullName evidence="1">Uncharacterized protein</fullName>
    </submittedName>
</protein>
<dbReference type="RefSeq" id="XP_012195067.1">
    <property type="nucleotide sequence ID" value="XM_012339677.1"/>
</dbReference>
<dbReference type="VEuPathDB" id="FungiDB:SPRG_01465"/>
<reference evidence="1 2" key="1">
    <citation type="journal article" date="2013" name="PLoS Genet.">
        <title>Distinctive expansion of potential virulence genes in the genome of the oomycete fish pathogen Saprolegnia parasitica.</title>
        <authorList>
            <person name="Jiang R.H."/>
            <person name="de Bruijn I."/>
            <person name="Haas B.J."/>
            <person name="Belmonte R."/>
            <person name="Lobach L."/>
            <person name="Christie J."/>
            <person name="van den Ackerveken G."/>
            <person name="Bottin A."/>
            <person name="Bulone V."/>
            <person name="Diaz-Moreno S.M."/>
            <person name="Dumas B."/>
            <person name="Fan L."/>
            <person name="Gaulin E."/>
            <person name="Govers F."/>
            <person name="Grenville-Briggs L.J."/>
            <person name="Horner N.R."/>
            <person name="Levin J.Z."/>
            <person name="Mammella M."/>
            <person name="Meijer H.J."/>
            <person name="Morris P."/>
            <person name="Nusbaum C."/>
            <person name="Oome S."/>
            <person name="Phillips A.J."/>
            <person name="van Rooyen D."/>
            <person name="Rzeszutek E."/>
            <person name="Saraiva M."/>
            <person name="Secombes C.J."/>
            <person name="Seidl M.F."/>
            <person name="Snel B."/>
            <person name="Stassen J.H."/>
            <person name="Sykes S."/>
            <person name="Tripathy S."/>
            <person name="van den Berg H."/>
            <person name="Vega-Arreguin J.C."/>
            <person name="Wawra S."/>
            <person name="Young S.K."/>
            <person name="Zeng Q."/>
            <person name="Dieguez-Uribeondo J."/>
            <person name="Russ C."/>
            <person name="Tyler B.M."/>
            <person name="van West P."/>
        </authorList>
    </citation>
    <scope>NUCLEOTIDE SEQUENCE [LARGE SCALE GENOMIC DNA]</scope>
    <source>
        <strain evidence="1 2">CBS 223.65</strain>
    </source>
</reference>
<evidence type="ECO:0000313" key="1">
    <source>
        <dbReference type="EMBL" id="KDO34330.1"/>
    </source>
</evidence>